<dbReference type="GO" id="GO:0016887">
    <property type="term" value="F:ATP hydrolysis activity"/>
    <property type="evidence" value="ECO:0007669"/>
    <property type="project" value="InterPro"/>
</dbReference>
<dbReference type="GO" id="GO:0005886">
    <property type="term" value="C:plasma membrane"/>
    <property type="evidence" value="ECO:0007669"/>
    <property type="project" value="TreeGrafter"/>
</dbReference>
<dbReference type="GO" id="GO:0015808">
    <property type="term" value="P:L-alanine transport"/>
    <property type="evidence" value="ECO:0007669"/>
    <property type="project" value="TreeGrafter"/>
</dbReference>
<dbReference type="Pfam" id="PF00005">
    <property type="entry name" value="ABC_tran"/>
    <property type="match status" value="1"/>
</dbReference>
<keyword evidence="2" id="KW-1003">Cell membrane</keyword>
<dbReference type="SUPFAM" id="SSF52540">
    <property type="entry name" value="P-loop containing nucleoside triphosphate hydrolases"/>
    <property type="match status" value="1"/>
</dbReference>
<evidence type="ECO:0000256" key="2">
    <source>
        <dbReference type="ARBA" id="ARBA00022475"/>
    </source>
</evidence>
<dbReference type="SMART" id="SM00382">
    <property type="entry name" value="AAA"/>
    <property type="match status" value="1"/>
</dbReference>
<dbReference type="InterPro" id="IPR003593">
    <property type="entry name" value="AAA+_ATPase"/>
</dbReference>
<dbReference type="GO" id="GO:0005304">
    <property type="term" value="F:L-valine transmembrane transporter activity"/>
    <property type="evidence" value="ECO:0007669"/>
    <property type="project" value="TreeGrafter"/>
</dbReference>
<dbReference type="GO" id="GO:1903806">
    <property type="term" value="P:L-isoleucine import across plasma membrane"/>
    <property type="evidence" value="ECO:0007669"/>
    <property type="project" value="TreeGrafter"/>
</dbReference>
<keyword evidence="4" id="KW-0547">Nucleotide-binding</keyword>
<dbReference type="InterPro" id="IPR051120">
    <property type="entry name" value="ABC_AA/LPS_Transport"/>
</dbReference>
<name>A0A0S4TTX4_RALSL</name>
<dbReference type="InterPro" id="IPR027417">
    <property type="entry name" value="P-loop_NTPase"/>
</dbReference>
<dbReference type="InterPro" id="IPR017871">
    <property type="entry name" value="ABC_transporter-like_CS"/>
</dbReference>
<dbReference type="GO" id="GO:0015192">
    <property type="term" value="F:L-phenylalanine transmembrane transporter activity"/>
    <property type="evidence" value="ECO:0007669"/>
    <property type="project" value="TreeGrafter"/>
</dbReference>
<dbReference type="InterPro" id="IPR003439">
    <property type="entry name" value="ABC_transporter-like_ATP-bd"/>
</dbReference>
<keyword evidence="3" id="KW-0472">Membrane</keyword>
<evidence type="ECO:0000256" key="3">
    <source>
        <dbReference type="ARBA" id="ARBA00022519"/>
    </source>
</evidence>
<dbReference type="GO" id="GO:0042941">
    <property type="term" value="P:D-alanine transmembrane transport"/>
    <property type="evidence" value="ECO:0007669"/>
    <property type="project" value="TreeGrafter"/>
</dbReference>
<gene>
    <name evidence="7" type="primary">livG</name>
    <name evidence="7" type="ORF">RUN39_v1_590038</name>
</gene>
<proteinExistence type="predicted"/>
<dbReference type="PANTHER" id="PTHR45772">
    <property type="entry name" value="CONSERVED COMPONENT OF ABC TRANSPORTER FOR NATURAL AMINO ACIDS-RELATED"/>
    <property type="match status" value="1"/>
</dbReference>
<evidence type="ECO:0000256" key="4">
    <source>
        <dbReference type="ARBA" id="ARBA00022741"/>
    </source>
</evidence>
<protein>
    <submittedName>
        <fullName evidence="7">Leucine/isoleucine/valine transporter subunit ATP-binding component of ABC superfamily</fullName>
    </submittedName>
</protein>
<dbReference type="PROSITE" id="PS50893">
    <property type="entry name" value="ABC_TRANSPORTER_2"/>
    <property type="match status" value="1"/>
</dbReference>
<dbReference type="CDD" id="cd03219">
    <property type="entry name" value="ABC_Mj1267_LivG_branched"/>
    <property type="match status" value="1"/>
</dbReference>
<feature type="domain" description="ABC transporter" evidence="6">
    <location>
        <begin position="9"/>
        <end position="256"/>
    </location>
</feature>
<sequence>MNRTEAAMLKLASISKRFGGLSVLQDVNIEVPQGTIFGLIGPNGAGKTTVFNLITGLLEPTGGTLTFNGTSLVGRKPHQITQMGIARTFQNIRIFKEMTLLENVVVGMHRHLGYGAPGLLLSLPGYRAAERRARDRALELLSWVKLDHKAGDIADNLSYGDQRKLELARALATEPKLLLLDEPVAGMNTGEKVDLMAEIENIRARGYTIFMIEHDMRFVMGLCERIAVLNFGRIIAEGPPDAIRNNPQVIEAYLGRDDDEGEGGAAAQEVTA</sequence>
<organism evidence="7">
    <name type="scientific">Ralstonia solanacearum</name>
    <name type="common">Pseudomonas solanacearum</name>
    <dbReference type="NCBI Taxonomy" id="305"/>
    <lineage>
        <taxon>Bacteria</taxon>
        <taxon>Pseudomonadati</taxon>
        <taxon>Pseudomonadota</taxon>
        <taxon>Betaproteobacteria</taxon>
        <taxon>Burkholderiales</taxon>
        <taxon>Burkholderiaceae</taxon>
        <taxon>Ralstonia</taxon>
        <taxon>Ralstonia solanacearum species complex</taxon>
    </lineage>
</organism>
<dbReference type="EMBL" id="LN899819">
    <property type="protein sequence ID" value="CUV13480.1"/>
    <property type="molecule type" value="Genomic_DNA"/>
</dbReference>
<dbReference type="PANTHER" id="PTHR45772:SF7">
    <property type="entry name" value="AMINO ACID ABC TRANSPORTER ATP-BINDING PROTEIN"/>
    <property type="match status" value="1"/>
</dbReference>
<accession>A0A0S4TTX4</accession>
<evidence type="ECO:0000313" key="7">
    <source>
        <dbReference type="EMBL" id="CUV13480.1"/>
    </source>
</evidence>
<keyword evidence="3" id="KW-0997">Cell inner membrane</keyword>
<evidence type="ECO:0000259" key="6">
    <source>
        <dbReference type="PROSITE" id="PS50893"/>
    </source>
</evidence>
<dbReference type="GO" id="GO:0005524">
    <property type="term" value="F:ATP binding"/>
    <property type="evidence" value="ECO:0007669"/>
    <property type="project" value="UniProtKB-KW"/>
</dbReference>
<dbReference type="FunFam" id="3.40.50.300:FF:000421">
    <property type="entry name" value="Branched-chain amino acid ABC transporter ATP-binding protein"/>
    <property type="match status" value="1"/>
</dbReference>
<dbReference type="PROSITE" id="PS00211">
    <property type="entry name" value="ABC_TRANSPORTER_1"/>
    <property type="match status" value="1"/>
</dbReference>
<dbReference type="GO" id="GO:1903805">
    <property type="term" value="P:L-valine import across plasma membrane"/>
    <property type="evidence" value="ECO:0007669"/>
    <property type="project" value="TreeGrafter"/>
</dbReference>
<dbReference type="InterPro" id="IPR032823">
    <property type="entry name" value="BCA_ABC_TP_C"/>
</dbReference>
<dbReference type="Gene3D" id="3.40.50.300">
    <property type="entry name" value="P-loop containing nucleotide triphosphate hydrolases"/>
    <property type="match status" value="1"/>
</dbReference>
<dbReference type="AlphaFoldDB" id="A0A0S4TTX4"/>
<evidence type="ECO:0000256" key="5">
    <source>
        <dbReference type="ARBA" id="ARBA00022840"/>
    </source>
</evidence>
<dbReference type="Pfam" id="PF12399">
    <property type="entry name" value="BCA_ABC_TP_C"/>
    <property type="match status" value="1"/>
</dbReference>
<evidence type="ECO:0000256" key="1">
    <source>
        <dbReference type="ARBA" id="ARBA00022448"/>
    </source>
</evidence>
<dbReference type="GO" id="GO:0015188">
    <property type="term" value="F:L-isoleucine transmembrane transporter activity"/>
    <property type="evidence" value="ECO:0007669"/>
    <property type="project" value="TreeGrafter"/>
</dbReference>
<keyword evidence="1" id="KW-0813">Transport</keyword>
<reference evidence="7" key="1">
    <citation type="submission" date="2015-10" db="EMBL/GenBank/DDBJ databases">
        <authorList>
            <person name="Gilbert D.G."/>
        </authorList>
    </citation>
    <scope>NUCLEOTIDE SEQUENCE</scope>
    <source>
        <strain evidence="7">Phyl III-seqv23</strain>
    </source>
</reference>
<keyword evidence="5 7" id="KW-0067">ATP-binding</keyword>